<proteinExistence type="predicted"/>
<evidence type="ECO:0000313" key="2">
    <source>
        <dbReference type="Proteomes" id="UP001234178"/>
    </source>
</evidence>
<dbReference type="EMBL" id="JAOYFB010000040">
    <property type="protein sequence ID" value="KAK4035691.1"/>
    <property type="molecule type" value="Genomic_DNA"/>
</dbReference>
<dbReference type="Proteomes" id="UP001234178">
    <property type="component" value="Unassembled WGS sequence"/>
</dbReference>
<reference evidence="1 2" key="1">
    <citation type="journal article" date="2023" name="Nucleic Acids Res.">
        <title>The hologenome of Daphnia magna reveals possible DNA methylation and microbiome-mediated evolution of the host genome.</title>
        <authorList>
            <person name="Chaturvedi A."/>
            <person name="Li X."/>
            <person name="Dhandapani V."/>
            <person name="Marshall H."/>
            <person name="Kissane S."/>
            <person name="Cuenca-Cambronero M."/>
            <person name="Asole G."/>
            <person name="Calvet F."/>
            <person name="Ruiz-Romero M."/>
            <person name="Marangio P."/>
            <person name="Guigo R."/>
            <person name="Rago D."/>
            <person name="Mirbahai L."/>
            <person name="Eastwood N."/>
            <person name="Colbourne J.K."/>
            <person name="Zhou J."/>
            <person name="Mallon E."/>
            <person name="Orsini L."/>
        </authorList>
    </citation>
    <scope>NUCLEOTIDE SEQUENCE [LARGE SCALE GENOMIC DNA]</scope>
    <source>
        <strain evidence="1">LRV0_1</strain>
    </source>
</reference>
<organism evidence="1 2">
    <name type="scientific">Daphnia magna</name>
    <dbReference type="NCBI Taxonomy" id="35525"/>
    <lineage>
        <taxon>Eukaryota</taxon>
        <taxon>Metazoa</taxon>
        <taxon>Ecdysozoa</taxon>
        <taxon>Arthropoda</taxon>
        <taxon>Crustacea</taxon>
        <taxon>Branchiopoda</taxon>
        <taxon>Diplostraca</taxon>
        <taxon>Cladocera</taxon>
        <taxon>Anomopoda</taxon>
        <taxon>Daphniidae</taxon>
        <taxon>Daphnia</taxon>
    </lineage>
</organism>
<comment type="caution">
    <text evidence="1">The sequence shown here is derived from an EMBL/GenBank/DDBJ whole genome shotgun (WGS) entry which is preliminary data.</text>
</comment>
<protein>
    <submittedName>
        <fullName evidence="1">Uncharacterized protein</fullName>
    </submittedName>
</protein>
<accession>A0ABR0B1X0</accession>
<sequence>MAEKENFRQLSVRIPSNYFIASFIQLETYYGRESELSVKSGGLCPTQTPTLEAVCYEALMKI</sequence>
<gene>
    <name evidence="1" type="ORF">OUZ56_027776</name>
</gene>
<evidence type="ECO:0000313" key="1">
    <source>
        <dbReference type="EMBL" id="KAK4035691.1"/>
    </source>
</evidence>
<name>A0ABR0B1X0_9CRUS</name>
<keyword evidence="2" id="KW-1185">Reference proteome</keyword>